<dbReference type="EMBL" id="JABSTV010001249">
    <property type="protein sequence ID" value="KAH7961757.1"/>
    <property type="molecule type" value="Genomic_DNA"/>
</dbReference>
<comment type="caution">
    <text evidence="2">The sequence shown here is derived from an EMBL/GenBank/DDBJ whole genome shotgun (WGS) entry which is preliminary data.</text>
</comment>
<dbReference type="Proteomes" id="UP000821837">
    <property type="component" value="Chromosome 3"/>
</dbReference>
<feature type="region of interest" description="Disordered" evidence="1">
    <location>
        <begin position="1"/>
        <end position="52"/>
    </location>
</feature>
<evidence type="ECO:0000313" key="2">
    <source>
        <dbReference type="EMBL" id="KAH7961757.1"/>
    </source>
</evidence>
<protein>
    <submittedName>
        <fullName evidence="2">Uncharacterized protein</fullName>
    </submittedName>
</protein>
<sequence>MTTKRLLPCTDQTKEAASQSSKRVPLPPRPSDSEDETDNSVSESSGDSLHEMAYYVPMEKFTTNQANEPFPTAERLKKLQDKTKTFNGLWTIGRSRSR</sequence>
<dbReference type="AlphaFoldDB" id="A0A9D4PZI0"/>
<proteinExistence type="predicted"/>
<organism evidence="2 3">
    <name type="scientific">Rhipicephalus sanguineus</name>
    <name type="common">Brown dog tick</name>
    <name type="synonym">Ixodes sanguineus</name>
    <dbReference type="NCBI Taxonomy" id="34632"/>
    <lineage>
        <taxon>Eukaryota</taxon>
        <taxon>Metazoa</taxon>
        <taxon>Ecdysozoa</taxon>
        <taxon>Arthropoda</taxon>
        <taxon>Chelicerata</taxon>
        <taxon>Arachnida</taxon>
        <taxon>Acari</taxon>
        <taxon>Parasitiformes</taxon>
        <taxon>Ixodida</taxon>
        <taxon>Ixodoidea</taxon>
        <taxon>Ixodidae</taxon>
        <taxon>Rhipicephalinae</taxon>
        <taxon>Rhipicephalus</taxon>
        <taxon>Rhipicephalus</taxon>
    </lineage>
</organism>
<gene>
    <name evidence="2" type="ORF">HPB52_011926</name>
</gene>
<accession>A0A9D4PZI0</accession>
<reference evidence="2" key="2">
    <citation type="submission" date="2021-09" db="EMBL/GenBank/DDBJ databases">
        <authorList>
            <person name="Jia N."/>
            <person name="Wang J."/>
            <person name="Shi W."/>
            <person name="Du L."/>
            <person name="Sun Y."/>
            <person name="Zhan W."/>
            <person name="Jiang J."/>
            <person name="Wang Q."/>
            <person name="Zhang B."/>
            <person name="Ji P."/>
            <person name="Sakyi L.B."/>
            <person name="Cui X."/>
            <person name="Yuan T."/>
            <person name="Jiang B."/>
            <person name="Yang W."/>
            <person name="Lam T.T.-Y."/>
            <person name="Chang Q."/>
            <person name="Ding S."/>
            <person name="Wang X."/>
            <person name="Zhu J."/>
            <person name="Ruan X."/>
            <person name="Zhao L."/>
            <person name="Wei J."/>
            <person name="Que T."/>
            <person name="Du C."/>
            <person name="Cheng J."/>
            <person name="Dai P."/>
            <person name="Han X."/>
            <person name="Huang E."/>
            <person name="Gao Y."/>
            <person name="Liu J."/>
            <person name="Shao H."/>
            <person name="Ye R."/>
            <person name="Li L."/>
            <person name="Wei W."/>
            <person name="Wang X."/>
            <person name="Wang C."/>
            <person name="Huo Q."/>
            <person name="Li W."/>
            <person name="Guo W."/>
            <person name="Chen H."/>
            <person name="Chen S."/>
            <person name="Zhou L."/>
            <person name="Zhou L."/>
            <person name="Ni X."/>
            <person name="Tian J."/>
            <person name="Zhou Y."/>
            <person name="Sheng Y."/>
            <person name="Liu T."/>
            <person name="Pan Y."/>
            <person name="Xia L."/>
            <person name="Li J."/>
            <person name="Zhao F."/>
            <person name="Cao W."/>
        </authorList>
    </citation>
    <scope>NUCLEOTIDE SEQUENCE</scope>
    <source>
        <strain evidence="2">Rsan-2018</strain>
        <tissue evidence="2">Larvae</tissue>
    </source>
</reference>
<keyword evidence="3" id="KW-1185">Reference proteome</keyword>
<evidence type="ECO:0000313" key="3">
    <source>
        <dbReference type="Proteomes" id="UP000821837"/>
    </source>
</evidence>
<reference evidence="2" key="1">
    <citation type="journal article" date="2020" name="Cell">
        <title>Large-Scale Comparative Analyses of Tick Genomes Elucidate Their Genetic Diversity and Vector Capacities.</title>
        <authorList>
            <consortium name="Tick Genome and Microbiome Consortium (TIGMIC)"/>
            <person name="Jia N."/>
            <person name="Wang J."/>
            <person name="Shi W."/>
            <person name="Du L."/>
            <person name="Sun Y."/>
            <person name="Zhan W."/>
            <person name="Jiang J.F."/>
            <person name="Wang Q."/>
            <person name="Zhang B."/>
            <person name="Ji P."/>
            <person name="Bell-Sakyi L."/>
            <person name="Cui X.M."/>
            <person name="Yuan T.T."/>
            <person name="Jiang B.G."/>
            <person name="Yang W.F."/>
            <person name="Lam T.T."/>
            <person name="Chang Q.C."/>
            <person name="Ding S.J."/>
            <person name="Wang X.J."/>
            <person name="Zhu J.G."/>
            <person name="Ruan X.D."/>
            <person name="Zhao L."/>
            <person name="Wei J.T."/>
            <person name="Ye R.Z."/>
            <person name="Que T.C."/>
            <person name="Du C.H."/>
            <person name="Zhou Y.H."/>
            <person name="Cheng J.X."/>
            <person name="Dai P.F."/>
            <person name="Guo W.B."/>
            <person name="Han X.H."/>
            <person name="Huang E.J."/>
            <person name="Li L.F."/>
            <person name="Wei W."/>
            <person name="Gao Y.C."/>
            <person name="Liu J.Z."/>
            <person name="Shao H.Z."/>
            <person name="Wang X."/>
            <person name="Wang C.C."/>
            <person name="Yang T.C."/>
            <person name="Huo Q.B."/>
            <person name="Li W."/>
            <person name="Chen H.Y."/>
            <person name="Chen S.E."/>
            <person name="Zhou L.G."/>
            <person name="Ni X.B."/>
            <person name="Tian J.H."/>
            <person name="Sheng Y."/>
            <person name="Liu T."/>
            <person name="Pan Y.S."/>
            <person name="Xia L.Y."/>
            <person name="Li J."/>
            <person name="Zhao F."/>
            <person name="Cao W.C."/>
        </authorList>
    </citation>
    <scope>NUCLEOTIDE SEQUENCE</scope>
    <source>
        <strain evidence="2">Rsan-2018</strain>
    </source>
</reference>
<name>A0A9D4PZI0_RHISA</name>
<evidence type="ECO:0000256" key="1">
    <source>
        <dbReference type="SAM" id="MobiDB-lite"/>
    </source>
</evidence>